<sequence length="132" mass="13966">MKMNISGSFLAGVLAVAAWSAASVARADVHVGVNIGIPAPVYVAPSPVYAPPPPPVVYQPMPVYAPPVVIGWHGNRYWDGRRYWSRSDWNRYHGYGRGPHHGPPPGHGHGHGNGNGNGNGNGHGHGGPHGHR</sequence>
<dbReference type="PATRIC" id="fig|758793.3.peg.1772"/>
<evidence type="ECO:0000256" key="1">
    <source>
        <dbReference type="SAM" id="MobiDB-lite"/>
    </source>
</evidence>
<evidence type="ECO:0000256" key="2">
    <source>
        <dbReference type="SAM" id="SignalP"/>
    </source>
</evidence>
<keyword evidence="4" id="KW-1185">Reference proteome</keyword>
<dbReference type="AlphaFoldDB" id="R4WYX2"/>
<gene>
    <name evidence="3" type="ORF">BRPE64_ACDS17680</name>
</gene>
<name>R4WYX2_9BURK</name>
<organism evidence="3 4">
    <name type="scientific">Caballeronia insecticola</name>
    <dbReference type="NCBI Taxonomy" id="758793"/>
    <lineage>
        <taxon>Bacteria</taxon>
        <taxon>Pseudomonadati</taxon>
        <taxon>Pseudomonadota</taxon>
        <taxon>Betaproteobacteria</taxon>
        <taxon>Burkholderiales</taxon>
        <taxon>Burkholderiaceae</taxon>
        <taxon>Caballeronia</taxon>
    </lineage>
</organism>
<dbReference type="EMBL" id="AP013058">
    <property type="protein sequence ID" value="BAN23522.1"/>
    <property type="molecule type" value="Genomic_DNA"/>
</dbReference>
<feature type="chain" id="PRO_5004372894" evidence="2">
    <location>
        <begin position="28"/>
        <end position="132"/>
    </location>
</feature>
<keyword evidence="2" id="KW-0732">Signal</keyword>
<feature type="region of interest" description="Disordered" evidence="1">
    <location>
        <begin position="100"/>
        <end position="132"/>
    </location>
</feature>
<reference evidence="3 4" key="1">
    <citation type="journal article" date="2013" name="Genome Announc.">
        <title>Complete Genome Sequence of Burkholderia sp. Strain RPE64, Bacterial Symbiont of the Bean Bug Riptortus pedestris.</title>
        <authorList>
            <person name="Shibata T.F."/>
            <person name="Maeda T."/>
            <person name="Nikoh N."/>
            <person name="Yamaguchi K."/>
            <person name="Oshima K."/>
            <person name="Hattori M."/>
            <person name="Nishiyama T."/>
            <person name="Hasebe M."/>
            <person name="Fukatsu T."/>
            <person name="Kikuchi Y."/>
            <person name="Shigenobu S."/>
        </authorList>
    </citation>
    <scope>NUCLEOTIDE SEQUENCE [LARGE SCALE GENOMIC DNA]</scope>
</reference>
<dbReference type="HOGENOM" id="CLU_129162_0_1_4"/>
<feature type="compositionally biased region" description="Gly residues" evidence="1">
    <location>
        <begin position="111"/>
        <end position="125"/>
    </location>
</feature>
<feature type="signal peptide" evidence="2">
    <location>
        <begin position="1"/>
        <end position="27"/>
    </location>
</feature>
<proteinExistence type="predicted"/>
<accession>R4WYX2</accession>
<reference evidence="3 4" key="2">
    <citation type="journal article" date="2018" name="Int. J. Syst. Evol. Microbiol.">
        <title>Burkholderia insecticola sp. nov., a gut symbiotic bacterium of the bean bug Riptortus pedestris.</title>
        <authorList>
            <person name="Takeshita K."/>
            <person name="Tamaki H."/>
            <person name="Ohbayashi T."/>
            <person name="Meng X.-Y."/>
            <person name="Sone T."/>
            <person name="Mitani Y."/>
            <person name="Peeters C."/>
            <person name="Kikuchi Y."/>
            <person name="Vandamme P."/>
        </authorList>
    </citation>
    <scope>NUCLEOTIDE SEQUENCE [LARGE SCALE GENOMIC DNA]</scope>
    <source>
        <strain evidence="3">RPE64</strain>
    </source>
</reference>
<dbReference type="RefSeq" id="WP_016345673.1">
    <property type="nucleotide sequence ID" value="NC_021287.1"/>
</dbReference>
<protein>
    <submittedName>
        <fullName evidence="3">Putative signal peptide protein</fullName>
    </submittedName>
</protein>
<evidence type="ECO:0000313" key="4">
    <source>
        <dbReference type="Proteomes" id="UP000013966"/>
    </source>
</evidence>
<dbReference type="KEGG" id="buo:BRPE64_ACDS17680"/>
<dbReference type="Proteomes" id="UP000013966">
    <property type="component" value="Chromosome 1"/>
</dbReference>
<evidence type="ECO:0000313" key="3">
    <source>
        <dbReference type="EMBL" id="BAN23522.1"/>
    </source>
</evidence>